<proteinExistence type="predicted"/>
<sequence length="110" mass="11478">MSAIRLAVEQLGGVSRCARICGVSPSAVCKWLRRGRLPRTEYTGETHHATRMAEASEGAFTAAWLLANAGPTTPFAAAGDPLAAEDPPGAEGSTEQTDAHPQGRSASMTR</sequence>
<dbReference type="EMBL" id="CP151919">
    <property type="protein sequence ID" value="XAD55345.1"/>
    <property type="molecule type" value="Genomic_DNA"/>
</dbReference>
<feature type="region of interest" description="Disordered" evidence="1">
    <location>
        <begin position="75"/>
        <end position="110"/>
    </location>
</feature>
<name>A0ABZ3CVW5_9GAMM</name>
<dbReference type="InterPro" id="IPR010982">
    <property type="entry name" value="Lambda_DNA-bd_dom_sf"/>
</dbReference>
<dbReference type="Proteomes" id="UP001453229">
    <property type="component" value="Chromosome"/>
</dbReference>
<dbReference type="Gene3D" id="1.10.260.40">
    <property type="entry name" value="lambda repressor-like DNA-binding domains"/>
    <property type="match status" value="1"/>
</dbReference>
<keyword evidence="3" id="KW-1185">Reference proteome</keyword>
<evidence type="ECO:0000313" key="2">
    <source>
        <dbReference type="EMBL" id="XAD55345.1"/>
    </source>
</evidence>
<evidence type="ECO:0000256" key="1">
    <source>
        <dbReference type="SAM" id="MobiDB-lite"/>
    </source>
</evidence>
<protein>
    <submittedName>
        <fullName evidence="2">YdaS family helix-turn-helix protein</fullName>
    </submittedName>
</protein>
<reference evidence="2 3" key="1">
    <citation type="submission" date="2024-04" db="EMBL/GenBank/DDBJ databases">
        <title>Salinicola lusitanus LLJ914,a marine bacterium isolated from the Okinawa Trough.</title>
        <authorList>
            <person name="Li J."/>
        </authorList>
    </citation>
    <scope>NUCLEOTIDE SEQUENCE [LARGE SCALE GENOMIC DNA]</scope>
    <source>
        <strain evidence="2 3">LLJ914</strain>
    </source>
</reference>
<dbReference type="RefSeq" id="WP_342595744.1">
    <property type="nucleotide sequence ID" value="NZ_CP151919.1"/>
</dbReference>
<dbReference type="SUPFAM" id="SSF47413">
    <property type="entry name" value="lambda repressor-like DNA-binding domains"/>
    <property type="match status" value="1"/>
</dbReference>
<accession>A0ABZ3CVW5</accession>
<evidence type="ECO:0000313" key="3">
    <source>
        <dbReference type="Proteomes" id="UP001453229"/>
    </source>
</evidence>
<organism evidence="2 3">
    <name type="scientific">Salinicola lusitanus</name>
    <dbReference type="NCBI Taxonomy" id="1949085"/>
    <lineage>
        <taxon>Bacteria</taxon>
        <taxon>Pseudomonadati</taxon>
        <taxon>Pseudomonadota</taxon>
        <taxon>Gammaproteobacteria</taxon>
        <taxon>Oceanospirillales</taxon>
        <taxon>Halomonadaceae</taxon>
        <taxon>Salinicola</taxon>
    </lineage>
</organism>
<gene>
    <name evidence="2" type="ORF">AAGT95_05065</name>
</gene>